<evidence type="ECO:0000256" key="6">
    <source>
        <dbReference type="ARBA" id="ARBA00023055"/>
    </source>
</evidence>
<evidence type="ECO:0000256" key="4">
    <source>
        <dbReference type="ARBA" id="ARBA00022448"/>
    </source>
</evidence>
<keyword evidence="5 7" id="KW-0732">Signal</keyword>
<dbReference type="GO" id="GO:0032366">
    <property type="term" value="P:intracellular sterol transport"/>
    <property type="evidence" value="ECO:0007669"/>
    <property type="project" value="InterPro"/>
</dbReference>
<dbReference type="SMART" id="SM00737">
    <property type="entry name" value="ML"/>
    <property type="match status" value="1"/>
</dbReference>
<dbReference type="PANTHER" id="PTHR11306">
    <property type="entry name" value="NIEMANN PICK TYPE C2 PROTEIN NPC2-RELATED"/>
    <property type="match status" value="1"/>
</dbReference>
<comment type="subunit">
    <text evidence="3">Monomer.</text>
</comment>
<feature type="signal peptide" evidence="7">
    <location>
        <begin position="1"/>
        <end position="29"/>
    </location>
</feature>
<dbReference type="SUPFAM" id="SSF81296">
    <property type="entry name" value="E set domains"/>
    <property type="match status" value="1"/>
</dbReference>
<evidence type="ECO:0000256" key="2">
    <source>
        <dbReference type="ARBA" id="ARBA00006370"/>
    </source>
</evidence>
<dbReference type="InterPro" id="IPR014756">
    <property type="entry name" value="Ig_E-set"/>
</dbReference>
<evidence type="ECO:0000256" key="1">
    <source>
        <dbReference type="ARBA" id="ARBA00002053"/>
    </source>
</evidence>
<comment type="similarity">
    <text evidence="2">Belongs to the NPC2 family.</text>
</comment>
<dbReference type="Gene3D" id="2.60.40.770">
    <property type="match status" value="1"/>
</dbReference>
<sequence>MEGPSSPWSPGRRVAFLGLCLLLFLTAGATPVHYCDKQADYAVKVKGVQINPNPVVRGKPAKFSISASTGDSISGGKLIIDVKYFGVHIHQESHDLCNETSCPVSGGDFVISHNEALPAFTPPGSYTLNMKMLGEGGSQLTCISFEFKIRVGSPVDDS</sequence>
<evidence type="ECO:0000256" key="3">
    <source>
        <dbReference type="ARBA" id="ARBA00011245"/>
    </source>
</evidence>
<proteinExistence type="inferred from homology"/>
<dbReference type="FunFam" id="2.60.40.770:FF:000002">
    <property type="entry name" value="putative phosphatidylglycerol/phosphatidylinositol transfer protein DDB_G0282179"/>
    <property type="match status" value="1"/>
</dbReference>
<dbReference type="PANTHER" id="PTHR11306:SF0">
    <property type="entry name" value="PHOSPHATIDYLGLYCEROL_PHOSPHATIDYLINOSITOL TRANSFER PROTEIN"/>
    <property type="match status" value="1"/>
</dbReference>
<name>A0A1D1Y5X8_9ARAE</name>
<feature type="domain" description="MD-2-related lipid-recognition" evidence="8">
    <location>
        <begin position="32"/>
        <end position="147"/>
    </location>
</feature>
<evidence type="ECO:0000256" key="5">
    <source>
        <dbReference type="ARBA" id="ARBA00022729"/>
    </source>
</evidence>
<dbReference type="GO" id="GO:0032934">
    <property type="term" value="F:sterol binding"/>
    <property type="evidence" value="ECO:0007669"/>
    <property type="project" value="InterPro"/>
</dbReference>
<dbReference type="Pfam" id="PF02221">
    <property type="entry name" value="E1_DerP2_DerF2"/>
    <property type="match status" value="1"/>
</dbReference>
<keyword evidence="6" id="KW-0445">Lipid transport</keyword>
<dbReference type="InterPro" id="IPR039670">
    <property type="entry name" value="NPC2-like"/>
</dbReference>
<feature type="chain" id="PRO_5008899961" evidence="7">
    <location>
        <begin position="30"/>
        <end position="158"/>
    </location>
</feature>
<dbReference type="InterPro" id="IPR033917">
    <property type="entry name" value="ML_PG-PI_TP"/>
</dbReference>
<evidence type="ECO:0000256" key="7">
    <source>
        <dbReference type="SAM" id="SignalP"/>
    </source>
</evidence>
<accession>A0A1D1Y5X8</accession>
<keyword evidence="4" id="KW-0813">Transport</keyword>
<dbReference type="InterPro" id="IPR003172">
    <property type="entry name" value="ML_dom"/>
</dbReference>
<evidence type="ECO:0000259" key="8">
    <source>
        <dbReference type="SMART" id="SM00737"/>
    </source>
</evidence>
<evidence type="ECO:0000313" key="9">
    <source>
        <dbReference type="EMBL" id="JAT50040.1"/>
    </source>
</evidence>
<dbReference type="CDD" id="cd00917">
    <property type="entry name" value="PG-PI_TP"/>
    <property type="match status" value="1"/>
</dbReference>
<dbReference type="EMBL" id="GDJX01017896">
    <property type="protein sequence ID" value="JAT50040.1"/>
    <property type="molecule type" value="Transcribed_RNA"/>
</dbReference>
<reference evidence="9" key="1">
    <citation type="submission" date="2015-07" db="EMBL/GenBank/DDBJ databases">
        <title>Transcriptome Assembly of Anthurium amnicola.</title>
        <authorList>
            <person name="Suzuki J."/>
        </authorList>
    </citation>
    <scope>NUCLEOTIDE SEQUENCE</scope>
</reference>
<dbReference type="AlphaFoldDB" id="A0A1D1Y5X8"/>
<gene>
    <name evidence="9" type="primary">DDB_G0282179_2</name>
    <name evidence="9" type="ORF">g.114020</name>
</gene>
<protein>
    <submittedName>
        <fullName evidence="9">Putative phosphatidylglycerol/phosphatidylinositol transfer protein DDB_G0282179</fullName>
    </submittedName>
</protein>
<organism evidence="9">
    <name type="scientific">Anthurium amnicola</name>
    <dbReference type="NCBI Taxonomy" id="1678845"/>
    <lineage>
        <taxon>Eukaryota</taxon>
        <taxon>Viridiplantae</taxon>
        <taxon>Streptophyta</taxon>
        <taxon>Embryophyta</taxon>
        <taxon>Tracheophyta</taxon>
        <taxon>Spermatophyta</taxon>
        <taxon>Magnoliopsida</taxon>
        <taxon>Liliopsida</taxon>
        <taxon>Araceae</taxon>
        <taxon>Pothoideae</taxon>
        <taxon>Potheae</taxon>
        <taxon>Anthurium</taxon>
    </lineage>
</organism>
<comment type="function">
    <text evidence="1">Catalyzes the intermembrane transfer of phosphatidylglycerol and phosphatidylinositol.</text>
</comment>